<dbReference type="InterPro" id="IPR031314">
    <property type="entry name" value="DNK_dom"/>
</dbReference>
<dbReference type="GO" id="GO:0019136">
    <property type="term" value="F:deoxynucleoside kinase activity"/>
    <property type="evidence" value="ECO:0007669"/>
    <property type="project" value="InterPro"/>
</dbReference>
<dbReference type="InterPro" id="IPR050566">
    <property type="entry name" value="Deoxyribonucleoside_kinase"/>
</dbReference>
<dbReference type="PANTHER" id="PTHR10513">
    <property type="entry name" value="DEOXYNUCLEOSIDE KINASE"/>
    <property type="match status" value="1"/>
</dbReference>
<dbReference type="Pfam" id="PF01712">
    <property type="entry name" value="dNK"/>
    <property type="match status" value="1"/>
</dbReference>
<accession>A0A6C0AYK0</accession>
<dbReference type="Gene3D" id="3.40.50.300">
    <property type="entry name" value="P-loop containing nucleotide triphosphate hydrolases"/>
    <property type="match status" value="1"/>
</dbReference>
<reference evidence="2" key="1">
    <citation type="journal article" date="2020" name="Nature">
        <title>Giant virus diversity and host interactions through global metagenomics.</title>
        <authorList>
            <person name="Schulz F."/>
            <person name="Roux S."/>
            <person name="Paez-Espino D."/>
            <person name="Jungbluth S."/>
            <person name="Walsh D.A."/>
            <person name="Denef V.J."/>
            <person name="McMahon K.D."/>
            <person name="Konstantinidis K.T."/>
            <person name="Eloe-Fadrosh E.A."/>
            <person name="Kyrpides N.C."/>
            <person name="Woyke T."/>
        </authorList>
    </citation>
    <scope>NUCLEOTIDE SEQUENCE</scope>
    <source>
        <strain evidence="2">GVMAG-M-3300009182-67</strain>
    </source>
</reference>
<dbReference type="EMBL" id="MN739039">
    <property type="protein sequence ID" value="QHS85035.1"/>
    <property type="molecule type" value="Genomic_DNA"/>
</dbReference>
<protein>
    <recommendedName>
        <fullName evidence="1">Deoxynucleoside kinase domain-containing protein</fullName>
    </recommendedName>
</protein>
<dbReference type="PIRSF" id="PIRSF000705">
    <property type="entry name" value="DNK"/>
    <property type="match status" value="1"/>
</dbReference>
<proteinExistence type="predicted"/>
<dbReference type="InterPro" id="IPR027417">
    <property type="entry name" value="P-loop_NTPase"/>
</dbReference>
<dbReference type="PANTHER" id="PTHR10513:SF35">
    <property type="entry name" value="DEOXYADENOSINE KINASE"/>
    <property type="match status" value="1"/>
</dbReference>
<organism evidence="2">
    <name type="scientific">viral metagenome</name>
    <dbReference type="NCBI Taxonomy" id="1070528"/>
    <lineage>
        <taxon>unclassified sequences</taxon>
        <taxon>metagenomes</taxon>
        <taxon>organismal metagenomes</taxon>
    </lineage>
</organism>
<dbReference type="SUPFAM" id="SSF52540">
    <property type="entry name" value="P-loop containing nucleoside triphosphate hydrolases"/>
    <property type="match status" value="1"/>
</dbReference>
<dbReference type="GO" id="GO:0005524">
    <property type="term" value="F:ATP binding"/>
    <property type="evidence" value="ECO:0007669"/>
    <property type="project" value="InterPro"/>
</dbReference>
<dbReference type="GO" id="GO:0005737">
    <property type="term" value="C:cytoplasm"/>
    <property type="evidence" value="ECO:0007669"/>
    <property type="project" value="TreeGrafter"/>
</dbReference>
<evidence type="ECO:0000313" key="2">
    <source>
        <dbReference type="EMBL" id="QHS85035.1"/>
    </source>
</evidence>
<sequence length="220" mass="25915">MKYIISIEGNIGSGKSTLINLLKEYSLNNVIYLPEPVDTWNQIKDSNGITILEKYYQDSKRYAFPFQMMAYITRLSLIRKAIDTAPDNSIILTERSIYTDREIFAKMLYDSGKIEDIEYSIYLRWFEEFSESKLDGIIYVQTTPDTCVHRIEKRNRKGEESIPLEYLSECHRYHENWINSTTTRTLFLDGQPEQSMETAVKINDFLDFFQQNSRCPSQFN</sequence>
<evidence type="ECO:0000259" key="1">
    <source>
        <dbReference type="Pfam" id="PF01712"/>
    </source>
</evidence>
<name>A0A6C0AYK0_9ZZZZ</name>
<dbReference type="AlphaFoldDB" id="A0A6C0AYK0"/>
<dbReference type="InterPro" id="IPR002624">
    <property type="entry name" value="DCK/DGK"/>
</dbReference>
<dbReference type="CDD" id="cd01673">
    <property type="entry name" value="dNK"/>
    <property type="match status" value="1"/>
</dbReference>
<feature type="domain" description="Deoxynucleoside kinase" evidence="1">
    <location>
        <begin position="5"/>
        <end position="192"/>
    </location>
</feature>